<feature type="short sequence motif" description="DGA/G" evidence="4">
    <location>
        <begin position="156"/>
        <end position="158"/>
    </location>
</feature>
<comment type="caution">
    <text evidence="4">Lacks conserved residue(s) required for the propagation of feature annotation.</text>
</comment>
<name>A0A5A7S9G3_9NOCA</name>
<dbReference type="EMBL" id="VLNY01000014">
    <property type="protein sequence ID" value="KAA0020082.1"/>
    <property type="molecule type" value="Genomic_DNA"/>
</dbReference>
<organism evidence="7 8">
    <name type="scientific">Antrihabitans cavernicola</name>
    <dbReference type="NCBI Taxonomy" id="2495913"/>
    <lineage>
        <taxon>Bacteria</taxon>
        <taxon>Bacillati</taxon>
        <taxon>Actinomycetota</taxon>
        <taxon>Actinomycetes</taxon>
        <taxon>Mycobacteriales</taxon>
        <taxon>Nocardiaceae</taxon>
        <taxon>Antrihabitans</taxon>
    </lineage>
</organism>
<dbReference type="InterPro" id="IPR016035">
    <property type="entry name" value="Acyl_Trfase/lysoPLipase"/>
</dbReference>
<keyword evidence="3 4" id="KW-0443">Lipid metabolism</keyword>
<dbReference type="RefSeq" id="WP_149432463.1">
    <property type="nucleotide sequence ID" value="NZ_VLNY01000014.1"/>
</dbReference>
<evidence type="ECO:0000313" key="7">
    <source>
        <dbReference type="EMBL" id="KAA0020082.1"/>
    </source>
</evidence>
<evidence type="ECO:0000259" key="6">
    <source>
        <dbReference type="PROSITE" id="PS51635"/>
    </source>
</evidence>
<dbReference type="InterPro" id="IPR002641">
    <property type="entry name" value="PNPLA_dom"/>
</dbReference>
<feature type="active site" description="Proton acceptor" evidence="4">
    <location>
        <position position="156"/>
    </location>
</feature>
<reference evidence="7 8" key="1">
    <citation type="submission" date="2019-07" db="EMBL/GenBank/DDBJ databases">
        <title>Rhodococcus cavernicolus sp. nov., isolated from a cave.</title>
        <authorList>
            <person name="Lee S.D."/>
        </authorList>
    </citation>
    <scope>NUCLEOTIDE SEQUENCE [LARGE SCALE GENOMIC DNA]</scope>
    <source>
        <strain evidence="7 8">C1-24</strain>
    </source>
</reference>
<dbReference type="PANTHER" id="PTHR14226">
    <property type="entry name" value="NEUROPATHY TARGET ESTERASE/SWISS CHEESE D.MELANOGASTER"/>
    <property type="match status" value="1"/>
</dbReference>
<dbReference type="Proteomes" id="UP000322244">
    <property type="component" value="Unassembled WGS sequence"/>
</dbReference>
<dbReference type="Pfam" id="PF01734">
    <property type="entry name" value="Patatin"/>
    <property type="match status" value="1"/>
</dbReference>
<evidence type="ECO:0000256" key="2">
    <source>
        <dbReference type="ARBA" id="ARBA00022963"/>
    </source>
</evidence>
<dbReference type="AlphaFoldDB" id="A0A5A7S9G3"/>
<keyword evidence="2 4" id="KW-0442">Lipid degradation</keyword>
<evidence type="ECO:0000256" key="5">
    <source>
        <dbReference type="SAM" id="MobiDB-lite"/>
    </source>
</evidence>
<accession>A0A5A7S9G3</accession>
<protein>
    <submittedName>
        <fullName evidence="7">Esterase</fullName>
    </submittedName>
</protein>
<dbReference type="Gene3D" id="3.40.1090.10">
    <property type="entry name" value="Cytosolic phospholipase A2 catalytic domain"/>
    <property type="match status" value="1"/>
</dbReference>
<proteinExistence type="predicted"/>
<dbReference type="InterPro" id="IPR050301">
    <property type="entry name" value="NTE"/>
</dbReference>
<dbReference type="GO" id="GO:0016787">
    <property type="term" value="F:hydrolase activity"/>
    <property type="evidence" value="ECO:0007669"/>
    <property type="project" value="UniProtKB-UniRule"/>
</dbReference>
<evidence type="ECO:0000313" key="8">
    <source>
        <dbReference type="Proteomes" id="UP000322244"/>
    </source>
</evidence>
<dbReference type="PANTHER" id="PTHR14226:SF76">
    <property type="entry name" value="NTE FAMILY PROTEIN RSSA"/>
    <property type="match status" value="1"/>
</dbReference>
<dbReference type="OrthoDB" id="5290098at2"/>
<feature type="active site" description="Nucleophile" evidence="4">
    <location>
        <position position="42"/>
    </location>
</feature>
<comment type="caution">
    <text evidence="7">The sequence shown here is derived from an EMBL/GenBank/DDBJ whole genome shotgun (WGS) entry which is preliminary data.</text>
</comment>
<dbReference type="PROSITE" id="PS51635">
    <property type="entry name" value="PNPLA"/>
    <property type="match status" value="1"/>
</dbReference>
<feature type="domain" description="PNPLA" evidence="6">
    <location>
        <begin position="9"/>
        <end position="169"/>
    </location>
</feature>
<sequence>MTESTRIALALGSGGARGYAHIGAIRELERRGFTIAGIAGSSMGAVIGGMYAGGKLDEYEEWALTLNQLEVFRLLDPSILEPGAIRASKILDRIREMLGDIAIEDLPIPFIAVATDLAAGRSVWFQNGPLDAAIRASIAIPGVISPSVLNGRVLADGGILDPLPVGATASIDANMVVGISVNGEPEISDHWTPVRTDPGAIEELLGKFRRGAEQLRSPVSSVMTRLSATPSDENSEIDDTAEPDDAVQSVPKLGRLEVMNRSLDVMQAALSRYQRAGHPPDLLVEIPRTACRALDFHRAAELIELGRTATAAALDSAGLDVSDDD</sequence>
<feature type="compositionally biased region" description="Acidic residues" evidence="5">
    <location>
        <begin position="233"/>
        <end position="243"/>
    </location>
</feature>
<evidence type="ECO:0000256" key="1">
    <source>
        <dbReference type="ARBA" id="ARBA00022801"/>
    </source>
</evidence>
<gene>
    <name evidence="7" type="ORF">FOY51_22235</name>
</gene>
<evidence type="ECO:0000256" key="4">
    <source>
        <dbReference type="PROSITE-ProRule" id="PRU01161"/>
    </source>
</evidence>
<dbReference type="GO" id="GO:0016042">
    <property type="term" value="P:lipid catabolic process"/>
    <property type="evidence" value="ECO:0007669"/>
    <property type="project" value="UniProtKB-UniRule"/>
</dbReference>
<dbReference type="SUPFAM" id="SSF52151">
    <property type="entry name" value="FabD/lysophospholipase-like"/>
    <property type="match status" value="1"/>
</dbReference>
<keyword evidence="1 4" id="KW-0378">Hydrolase</keyword>
<evidence type="ECO:0000256" key="3">
    <source>
        <dbReference type="ARBA" id="ARBA00023098"/>
    </source>
</evidence>
<feature type="short sequence motif" description="GXSXG" evidence="4">
    <location>
        <begin position="40"/>
        <end position="44"/>
    </location>
</feature>
<keyword evidence="8" id="KW-1185">Reference proteome</keyword>
<feature type="region of interest" description="Disordered" evidence="5">
    <location>
        <begin position="224"/>
        <end position="243"/>
    </location>
</feature>